<dbReference type="CDD" id="cd03413">
    <property type="entry name" value="CbiK_C"/>
    <property type="match status" value="1"/>
</dbReference>
<dbReference type="InterPro" id="IPR010388">
    <property type="entry name" value="Anaerobic_Co-chelatase"/>
</dbReference>
<dbReference type="SUPFAM" id="SSF53800">
    <property type="entry name" value="Chelatase"/>
    <property type="match status" value="1"/>
</dbReference>
<dbReference type="RefSeq" id="WP_212216809.1">
    <property type="nucleotide sequence ID" value="NZ_JAGUCO010000012.1"/>
</dbReference>
<accession>A0ABS5JXC5</accession>
<dbReference type="Proteomes" id="UP000708576">
    <property type="component" value="Unassembled WGS sequence"/>
</dbReference>
<dbReference type="PIRSF" id="PIRSF033579">
    <property type="entry name" value="Anaer_Co_chel"/>
    <property type="match status" value="1"/>
</dbReference>
<proteinExistence type="predicted"/>
<keyword evidence="2" id="KW-1185">Reference proteome</keyword>
<dbReference type="Pfam" id="PF06180">
    <property type="entry name" value="CbiK"/>
    <property type="match status" value="1"/>
</dbReference>
<reference evidence="1 2" key="1">
    <citation type="journal article" date="2015" name="Int. J. Syst. Evol. Microbiol.">
        <title>Carboxylicivirga linearis sp. nov., isolated from a sea cucumber culture pond.</title>
        <authorList>
            <person name="Wang F.Q."/>
            <person name="Zhou Y.X."/>
            <person name="Lin X.Z."/>
            <person name="Chen G.J."/>
            <person name="Du Z.J."/>
        </authorList>
    </citation>
    <scope>NUCLEOTIDE SEQUENCE [LARGE SCALE GENOMIC DNA]</scope>
    <source>
        <strain evidence="1 2">FB218</strain>
    </source>
</reference>
<comment type="caution">
    <text evidence="1">The sequence shown here is derived from an EMBL/GenBank/DDBJ whole genome shotgun (WGS) entry which is preliminary data.</text>
</comment>
<gene>
    <name evidence="1" type="ORF">KEM10_14830</name>
</gene>
<dbReference type="Gene3D" id="3.40.50.1400">
    <property type="match status" value="2"/>
</dbReference>
<organism evidence="1 2">
    <name type="scientific">Carboxylicivirga linearis</name>
    <dbReference type="NCBI Taxonomy" id="1628157"/>
    <lineage>
        <taxon>Bacteria</taxon>
        <taxon>Pseudomonadati</taxon>
        <taxon>Bacteroidota</taxon>
        <taxon>Bacteroidia</taxon>
        <taxon>Marinilabiliales</taxon>
        <taxon>Marinilabiliaceae</taxon>
        <taxon>Carboxylicivirga</taxon>
    </lineage>
</organism>
<sequence>MKTLKITTTLLFLVAIFQLSYAKKANSMEKKGILLVTFGTSYANAQKAYDRIEDKVKDAFPDTEIRWAYTANFIRKKLQKQGKHVDSPAEALAKMASDGYTHIAVQSLYIIPGDEFNALKQTVTAFNHMPKNAKVVLIGEPLLYTHEDMLATLDAMSSVLPENIGKSEAVVLMGHGTSHQSNVYYPGFQYYLWQKSPSIFLGTVEGYPELGDIIEKLKDQKIKKVYLQPFMSVAGDHAQNDMAGDDDDSWKSQLEAQGFEVKTVLKGLAEYDAIVDVWIKHLKETFEKL</sequence>
<dbReference type="CDD" id="cd03412">
    <property type="entry name" value="CbiK_N"/>
    <property type="match status" value="1"/>
</dbReference>
<protein>
    <submittedName>
        <fullName evidence="1">Sirohydrochlorin cobaltochelatase</fullName>
    </submittedName>
</protein>
<dbReference type="EMBL" id="JAGUCO010000012">
    <property type="protein sequence ID" value="MBS2099567.1"/>
    <property type="molecule type" value="Genomic_DNA"/>
</dbReference>
<name>A0ABS5JXC5_9BACT</name>
<evidence type="ECO:0000313" key="2">
    <source>
        <dbReference type="Proteomes" id="UP000708576"/>
    </source>
</evidence>
<evidence type="ECO:0000313" key="1">
    <source>
        <dbReference type="EMBL" id="MBS2099567.1"/>
    </source>
</evidence>